<dbReference type="PROSITE" id="PS51293">
    <property type="entry name" value="SANT"/>
    <property type="match status" value="1"/>
</dbReference>
<feature type="domain" description="Myb-like" evidence="8">
    <location>
        <begin position="234"/>
        <end position="284"/>
    </location>
</feature>
<feature type="domain" description="SANT" evidence="9">
    <location>
        <begin position="343"/>
        <end position="383"/>
    </location>
</feature>
<dbReference type="Pfam" id="PF00249">
    <property type="entry name" value="Myb_DNA-binding"/>
    <property type="match status" value="2"/>
</dbReference>
<evidence type="ECO:0000313" key="12">
    <source>
        <dbReference type="WBParaSite" id="MhA1_Contig706.frz3.gene1"/>
    </source>
</evidence>
<dbReference type="GO" id="GO:0000978">
    <property type="term" value="F:RNA polymerase II cis-regulatory region sequence-specific DNA binding"/>
    <property type="evidence" value="ECO:0007669"/>
    <property type="project" value="TreeGrafter"/>
</dbReference>
<evidence type="ECO:0000256" key="1">
    <source>
        <dbReference type="ARBA" id="ARBA00004123"/>
    </source>
</evidence>
<dbReference type="AlphaFoldDB" id="A0A1I8BVQ7"/>
<evidence type="ECO:0000256" key="6">
    <source>
        <dbReference type="SAM" id="Coils"/>
    </source>
</evidence>
<feature type="domain" description="Myb-like" evidence="8">
    <location>
        <begin position="293"/>
        <end position="339"/>
    </location>
</feature>
<evidence type="ECO:0000256" key="2">
    <source>
        <dbReference type="ARBA" id="ARBA00023015"/>
    </source>
</evidence>
<feature type="region of interest" description="Disordered" evidence="7">
    <location>
        <begin position="725"/>
        <end position="745"/>
    </location>
</feature>
<feature type="coiled-coil region" evidence="6">
    <location>
        <begin position="164"/>
        <end position="191"/>
    </location>
</feature>
<protein>
    <submittedName>
        <fullName evidence="12">Myb-like DNA-binding domain protein</fullName>
    </submittedName>
</protein>
<dbReference type="GO" id="GO:0042795">
    <property type="term" value="P:snRNA transcription by RNA polymerase II"/>
    <property type="evidence" value="ECO:0007669"/>
    <property type="project" value="TreeGrafter"/>
</dbReference>
<evidence type="ECO:0000259" key="8">
    <source>
        <dbReference type="PROSITE" id="PS50090"/>
    </source>
</evidence>
<dbReference type="InterPro" id="IPR051575">
    <property type="entry name" value="Myb-like_DNA-bd"/>
</dbReference>
<dbReference type="GO" id="GO:0019185">
    <property type="term" value="C:snRNA-activating protein complex"/>
    <property type="evidence" value="ECO:0007669"/>
    <property type="project" value="TreeGrafter"/>
</dbReference>
<comment type="subcellular location">
    <subcellularLocation>
        <location evidence="1">Nucleus</location>
    </subcellularLocation>
</comment>
<accession>A0A1I8BVQ7</accession>
<evidence type="ECO:0000259" key="9">
    <source>
        <dbReference type="PROSITE" id="PS51293"/>
    </source>
</evidence>
<proteinExistence type="predicted"/>
<dbReference type="PANTHER" id="PTHR46621">
    <property type="entry name" value="SNRNA-ACTIVATING PROTEIN COMPLEX SUBUNIT 4"/>
    <property type="match status" value="1"/>
</dbReference>
<feature type="domain" description="HTH myb-type" evidence="10">
    <location>
        <begin position="340"/>
        <end position="395"/>
    </location>
</feature>
<dbReference type="GO" id="GO:0005634">
    <property type="term" value="C:nucleus"/>
    <property type="evidence" value="ECO:0007669"/>
    <property type="project" value="UniProtKB-SubCell"/>
</dbReference>
<dbReference type="InterPro" id="IPR001005">
    <property type="entry name" value="SANT/Myb"/>
</dbReference>
<dbReference type="SUPFAM" id="SSF46689">
    <property type="entry name" value="Homeodomain-like"/>
    <property type="match status" value="2"/>
</dbReference>
<feature type="domain" description="HTH myb-type" evidence="10">
    <location>
        <begin position="293"/>
        <end position="339"/>
    </location>
</feature>
<reference evidence="12" key="1">
    <citation type="submission" date="2016-11" db="UniProtKB">
        <authorList>
            <consortium name="WormBaseParasite"/>
        </authorList>
    </citation>
    <scope>IDENTIFICATION</scope>
</reference>
<evidence type="ECO:0000256" key="5">
    <source>
        <dbReference type="ARBA" id="ARBA00023242"/>
    </source>
</evidence>
<keyword evidence="11" id="KW-1185">Reference proteome</keyword>
<dbReference type="SMART" id="SM00717">
    <property type="entry name" value="SANT"/>
    <property type="match status" value="4"/>
</dbReference>
<dbReference type="PANTHER" id="PTHR46621:SF1">
    <property type="entry name" value="SNRNA-ACTIVATING PROTEIN COMPLEX SUBUNIT 4"/>
    <property type="match status" value="1"/>
</dbReference>
<name>A0A1I8BVQ7_MELHA</name>
<evidence type="ECO:0000313" key="11">
    <source>
        <dbReference type="Proteomes" id="UP000095281"/>
    </source>
</evidence>
<evidence type="ECO:0000256" key="7">
    <source>
        <dbReference type="SAM" id="MobiDB-lite"/>
    </source>
</evidence>
<keyword evidence="5" id="KW-0539">Nucleus</keyword>
<dbReference type="GO" id="GO:0001006">
    <property type="term" value="F:RNA polymerase III type 3 promoter sequence-specific DNA binding"/>
    <property type="evidence" value="ECO:0007669"/>
    <property type="project" value="TreeGrafter"/>
</dbReference>
<dbReference type="InterPro" id="IPR017930">
    <property type="entry name" value="Myb_dom"/>
</dbReference>
<keyword evidence="2" id="KW-0805">Transcription regulation</keyword>
<evidence type="ECO:0000259" key="10">
    <source>
        <dbReference type="PROSITE" id="PS51294"/>
    </source>
</evidence>
<evidence type="ECO:0000256" key="3">
    <source>
        <dbReference type="ARBA" id="ARBA00023125"/>
    </source>
</evidence>
<evidence type="ECO:0000256" key="4">
    <source>
        <dbReference type="ARBA" id="ARBA00023163"/>
    </source>
</evidence>
<sequence length="783" mass="93051">MVTKTEINFSLDSDYAEQFIKENPDLIEIVYTLATNQTYLETISQLISDVNKSIELNRNKQEEIRLIQTNDWDLNLKITRKRMNLFCWPPYFKDSNGMSAGLNSEALAIKKISVDPLMEEGRRWNYYEINLLRISVCSSLKDEKIGIVNFGKEIIINKLNASGVEITKRQKQKWINEIERANKQIAKIRAQPENIFLQKNSDYSTVDWARISASDFKGLRSISQLRQKWCNELCPILNKTKWTDSEDEQLINLSKKISNWNIIAEKMGNFRSSFQCFQRFIYLRQNDGEPNLWKPKEDRKLIKLIKLHKIGDEIPWSKIAGYMPGRTKMSCEYRYTRTLAKEIHRGRWTEKEDFKLLEAVDKYGARNWIKVSECVQGRSALQCRNRWVHVLDPKRRDKPWTWEEHKRLFYFIRLLAVINVLKLQNFCLEGIIWMFICKNVEEKSPVFRHFAYNYTHYKTRRKSIMDNFGKYLEAKQNDKKTFMEKRLGFGSFIEVSRNGIKSDNENIVKLRSEQFNEWSVIGSGRWTRIQQKSPNEQDQDERLKELGLLPNDQRAEVLLWLERSDARLEAEHDYEKQIPEDPRLAVEFYKKMFTEERIEGIFKLIEELIPPMEKDIIYFENQQNRCKSVGSRCRSIGPKKLTEIEIKKEIPIKKKRNNNKMREIKKETFNQVKKKNSGKIKEKKKVNEKKEKIKEINIKNKKNAKPKKNAKKENKTLIQSKEEIKEENKEISVGKQRKAKTKANERIEKNKVLIKNKSQINGKKRKIEEKIDVNRKKFKTDKL</sequence>
<dbReference type="CDD" id="cd00167">
    <property type="entry name" value="SANT"/>
    <property type="match status" value="2"/>
</dbReference>
<organism evidence="11 12">
    <name type="scientific">Meloidogyne hapla</name>
    <name type="common">Root-knot nematode worm</name>
    <dbReference type="NCBI Taxonomy" id="6305"/>
    <lineage>
        <taxon>Eukaryota</taxon>
        <taxon>Metazoa</taxon>
        <taxon>Ecdysozoa</taxon>
        <taxon>Nematoda</taxon>
        <taxon>Chromadorea</taxon>
        <taxon>Rhabditida</taxon>
        <taxon>Tylenchina</taxon>
        <taxon>Tylenchomorpha</taxon>
        <taxon>Tylenchoidea</taxon>
        <taxon>Meloidogynidae</taxon>
        <taxon>Meloidogyninae</taxon>
        <taxon>Meloidogyne</taxon>
    </lineage>
</organism>
<keyword evidence="6" id="KW-0175">Coiled coil</keyword>
<dbReference type="GO" id="GO:0042796">
    <property type="term" value="P:snRNA transcription by RNA polymerase III"/>
    <property type="evidence" value="ECO:0007669"/>
    <property type="project" value="TreeGrafter"/>
</dbReference>
<feature type="domain" description="Myb-like" evidence="8">
    <location>
        <begin position="340"/>
        <end position="391"/>
    </location>
</feature>
<keyword evidence="3" id="KW-0238">DNA-binding</keyword>
<dbReference type="Gene3D" id="1.10.10.60">
    <property type="entry name" value="Homeodomain-like"/>
    <property type="match status" value="3"/>
</dbReference>
<dbReference type="InterPro" id="IPR017884">
    <property type="entry name" value="SANT_dom"/>
</dbReference>
<dbReference type="Pfam" id="PF13921">
    <property type="entry name" value="Myb_DNA-bind_6"/>
    <property type="match status" value="1"/>
</dbReference>
<dbReference type="PROSITE" id="PS50090">
    <property type="entry name" value="MYB_LIKE"/>
    <property type="match status" value="3"/>
</dbReference>
<dbReference type="PROSITE" id="PS51294">
    <property type="entry name" value="HTH_MYB"/>
    <property type="match status" value="2"/>
</dbReference>
<dbReference type="WBParaSite" id="MhA1_Contig706.frz3.gene1">
    <property type="protein sequence ID" value="MhA1_Contig706.frz3.gene1"/>
    <property type="gene ID" value="MhA1_Contig706.frz3.gene1"/>
</dbReference>
<dbReference type="Proteomes" id="UP000095281">
    <property type="component" value="Unplaced"/>
</dbReference>
<dbReference type="InterPro" id="IPR009057">
    <property type="entry name" value="Homeodomain-like_sf"/>
</dbReference>
<keyword evidence="4" id="KW-0804">Transcription</keyword>